<keyword evidence="2" id="KW-1185">Reference proteome</keyword>
<evidence type="ECO:0000313" key="2">
    <source>
        <dbReference type="Proteomes" id="UP001159427"/>
    </source>
</evidence>
<accession>A0ABN8SPH7</accession>
<name>A0ABN8SPH7_9CNID</name>
<gene>
    <name evidence="1" type="ORF">PEVE_00024549</name>
</gene>
<dbReference type="EMBL" id="CALNXI010003293">
    <property type="protein sequence ID" value="CAH3192785.1"/>
    <property type="molecule type" value="Genomic_DNA"/>
</dbReference>
<sequence length="172" mass="19570">MRVLHTDPKNTDNEVRSLQKRVDSLAPDKEVFEIRRRNGKVVAFCNICKTTTATGEAYQGLFCIRQSMATQTHKTNLEITHSRESEIPLVIQTLQREIDEQFPQHFVSRKKSVVCRTCNTELLLSHKAALNNARQHVNSTNHQQKVRKFGKAATNDISSFFTKKGESVENSG</sequence>
<protein>
    <submittedName>
        <fullName evidence="1">Uncharacterized protein</fullName>
    </submittedName>
</protein>
<comment type="caution">
    <text evidence="1">The sequence shown here is derived from an EMBL/GenBank/DDBJ whole genome shotgun (WGS) entry which is preliminary data.</text>
</comment>
<reference evidence="1 2" key="1">
    <citation type="submission" date="2022-05" db="EMBL/GenBank/DDBJ databases">
        <authorList>
            <consortium name="Genoscope - CEA"/>
            <person name="William W."/>
        </authorList>
    </citation>
    <scope>NUCLEOTIDE SEQUENCE [LARGE SCALE GENOMIC DNA]</scope>
</reference>
<dbReference type="Proteomes" id="UP001159427">
    <property type="component" value="Unassembled WGS sequence"/>
</dbReference>
<proteinExistence type="predicted"/>
<evidence type="ECO:0000313" key="1">
    <source>
        <dbReference type="EMBL" id="CAH3192785.1"/>
    </source>
</evidence>
<organism evidence="1 2">
    <name type="scientific">Porites evermanni</name>
    <dbReference type="NCBI Taxonomy" id="104178"/>
    <lineage>
        <taxon>Eukaryota</taxon>
        <taxon>Metazoa</taxon>
        <taxon>Cnidaria</taxon>
        <taxon>Anthozoa</taxon>
        <taxon>Hexacorallia</taxon>
        <taxon>Scleractinia</taxon>
        <taxon>Fungiina</taxon>
        <taxon>Poritidae</taxon>
        <taxon>Porites</taxon>
    </lineage>
</organism>